<proteinExistence type="predicted"/>
<sequence>MRSLLLASAIAFASTVTLGASVEAAEQVGGYVQPVGYYDYDYNQYHHYKPKPKVHYHKPKVKYYKKRKHCWWKTIAVYDGYYKYYKKVRVCG</sequence>
<reference evidence="2 3" key="1">
    <citation type="submission" date="2021-03" db="EMBL/GenBank/DDBJ databases">
        <title>Whole genome sequence of Jiella sp. MQZ13P-4.</title>
        <authorList>
            <person name="Tuo L."/>
        </authorList>
    </citation>
    <scope>NUCLEOTIDE SEQUENCE [LARGE SCALE GENOMIC DNA]</scope>
    <source>
        <strain evidence="2 3">MQZ13P-4</strain>
    </source>
</reference>
<evidence type="ECO:0000313" key="3">
    <source>
        <dbReference type="Proteomes" id="UP000664288"/>
    </source>
</evidence>
<dbReference type="Proteomes" id="UP000664288">
    <property type="component" value="Unassembled WGS sequence"/>
</dbReference>
<keyword evidence="3" id="KW-1185">Reference proteome</keyword>
<gene>
    <name evidence="2" type="ORF">J1C47_03065</name>
</gene>
<keyword evidence="1" id="KW-0732">Signal</keyword>
<name>A0ABS3IYX6_9HYPH</name>
<feature type="chain" id="PRO_5045442931" evidence="1">
    <location>
        <begin position="20"/>
        <end position="92"/>
    </location>
</feature>
<dbReference type="RefSeq" id="WP_207349253.1">
    <property type="nucleotide sequence ID" value="NZ_JAFMPY010000003.1"/>
</dbReference>
<dbReference type="EMBL" id="JAFMPY010000003">
    <property type="protein sequence ID" value="MBO0902607.1"/>
    <property type="molecule type" value="Genomic_DNA"/>
</dbReference>
<evidence type="ECO:0000313" key="2">
    <source>
        <dbReference type="EMBL" id="MBO0902607.1"/>
    </source>
</evidence>
<comment type="caution">
    <text evidence="2">The sequence shown here is derived from an EMBL/GenBank/DDBJ whole genome shotgun (WGS) entry which is preliminary data.</text>
</comment>
<protein>
    <submittedName>
        <fullName evidence="2">Uncharacterized protein</fullName>
    </submittedName>
</protein>
<evidence type="ECO:0000256" key="1">
    <source>
        <dbReference type="SAM" id="SignalP"/>
    </source>
</evidence>
<organism evidence="2 3">
    <name type="scientific">Jiella sonneratiae</name>
    <dbReference type="NCBI Taxonomy" id="2816856"/>
    <lineage>
        <taxon>Bacteria</taxon>
        <taxon>Pseudomonadati</taxon>
        <taxon>Pseudomonadota</taxon>
        <taxon>Alphaproteobacteria</taxon>
        <taxon>Hyphomicrobiales</taxon>
        <taxon>Aurantimonadaceae</taxon>
        <taxon>Jiella</taxon>
    </lineage>
</organism>
<accession>A0ABS3IYX6</accession>
<feature type="signal peptide" evidence="1">
    <location>
        <begin position="1"/>
        <end position="19"/>
    </location>
</feature>